<proteinExistence type="predicted"/>
<dbReference type="RefSeq" id="WP_134337283.1">
    <property type="nucleotide sequence ID" value="NZ_BMCZ01000005.1"/>
</dbReference>
<evidence type="ECO:0000313" key="2">
    <source>
        <dbReference type="EMBL" id="MBB3969836.1"/>
    </source>
</evidence>
<evidence type="ECO:0000313" key="3">
    <source>
        <dbReference type="EMBL" id="TEW65211.1"/>
    </source>
</evidence>
<name>A0A4Y8ABJ8_9SPHI</name>
<dbReference type="OrthoDB" id="796254at2"/>
<keyword evidence="5" id="KW-1185">Reference proteome</keyword>
<feature type="transmembrane region" description="Helical" evidence="1">
    <location>
        <begin position="21"/>
        <end position="39"/>
    </location>
</feature>
<evidence type="ECO:0000313" key="4">
    <source>
        <dbReference type="Proteomes" id="UP000297248"/>
    </source>
</evidence>
<reference evidence="3 4" key="1">
    <citation type="journal article" date="2016" name="Int. J. Syst. Evol. Microbiol.">
        <title>Proposal of Mucilaginibacter phyllosphaerae sp. nov. isolated from the phyllosphere of Galium album.</title>
        <authorList>
            <person name="Aydogan E.L."/>
            <person name="Busse H.J."/>
            <person name="Moser G."/>
            <person name="Muller C."/>
            <person name="Kampfer P."/>
            <person name="Glaeser S.P."/>
        </authorList>
    </citation>
    <scope>NUCLEOTIDE SEQUENCE [LARGE SCALE GENOMIC DNA]</scope>
    <source>
        <strain evidence="3 4">PP-F2FG21</strain>
    </source>
</reference>
<reference evidence="3" key="2">
    <citation type="submission" date="2019-03" db="EMBL/GenBank/DDBJ databases">
        <authorList>
            <person name="Yan Y.-Q."/>
            <person name="Du Z.-J."/>
        </authorList>
    </citation>
    <scope>NUCLEOTIDE SEQUENCE</scope>
    <source>
        <strain evidence="3">PP-F2FG21</strain>
    </source>
</reference>
<dbReference type="AlphaFoldDB" id="A0A4Y8ABJ8"/>
<accession>A0A4Y8ABJ8</accession>
<keyword evidence="1" id="KW-1133">Transmembrane helix</keyword>
<dbReference type="EMBL" id="SNQG01000005">
    <property type="protein sequence ID" value="TEW65211.1"/>
    <property type="molecule type" value="Genomic_DNA"/>
</dbReference>
<dbReference type="EMBL" id="JACIEG010000004">
    <property type="protein sequence ID" value="MBB3969836.1"/>
    <property type="molecule type" value="Genomic_DNA"/>
</dbReference>
<keyword evidence="1" id="KW-0472">Membrane</keyword>
<dbReference type="Proteomes" id="UP000583101">
    <property type="component" value="Unassembled WGS sequence"/>
</dbReference>
<dbReference type="Proteomes" id="UP000297248">
    <property type="component" value="Unassembled WGS sequence"/>
</dbReference>
<organism evidence="3 4">
    <name type="scientific">Mucilaginibacter phyllosphaerae</name>
    <dbReference type="NCBI Taxonomy" id="1812349"/>
    <lineage>
        <taxon>Bacteria</taxon>
        <taxon>Pseudomonadati</taxon>
        <taxon>Bacteroidota</taxon>
        <taxon>Sphingobacteriia</taxon>
        <taxon>Sphingobacteriales</taxon>
        <taxon>Sphingobacteriaceae</taxon>
        <taxon>Mucilaginibacter</taxon>
    </lineage>
</organism>
<evidence type="ECO:0000313" key="5">
    <source>
        <dbReference type="Proteomes" id="UP000583101"/>
    </source>
</evidence>
<comment type="caution">
    <text evidence="3">The sequence shown here is derived from an EMBL/GenBank/DDBJ whole genome shotgun (WGS) entry which is preliminary data.</text>
</comment>
<feature type="transmembrane region" description="Helical" evidence="1">
    <location>
        <begin position="45"/>
        <end position="64"/>
    </location>
</feature>
<reference evidence="2 5" key="3">
    <citation type="submission" date="2020-08" db="EMBL/GenBank/DDBJ databases">
        <title>Genomic Encyclopedia of Type Strains, Phase IV (KMG-IV): sequencing the most valuable type-strain genomes for metagenomic binning, comparative biology and taxonomic classification.</title>
        <authorList>
            <person name="Goeker M."/>
        </authorList>
    </citation>
    <scope>NUCLEOTIDE SEQUENCE [LARGE SCALE GENOMIC DNA]</scope>
    <source>
        <strain evidence="2 5">DSM 100995</strain>
    </source>
</reference>
<gene>
    <name evidence="3" type="ORF">E2R65_14965</name>
    <name evidence="2" type="ORF">GGR35_002449</name>
</gene>
<evidence type="ECO:0000256" key="1">
    <source>
        <dbReference type="SAM" id="Phobius"/>
    </source>
</evidence>
<protein>
    <recommendedName>
        <fullName evidence="6">DUF304 domain-containing protein</fullName>
    </recommendedName>
</protein>
<keyword evidence="1" id="KW-0812">Transmembrane</keyword>
<evidence type="ECO:0008006" key="6">
    <source>
        <dbReference type="Google" id="ProtNLM"/>
    </source>
</evidence>
<sequence>MTVYKYSQDGNTELKRSWTRTMMIYYAVIILVLAYNLLYRNPTTLSVSIYAIIIIALVAAYIFGRRKYYAIIDNTELIVTDIDVTLHITNKPDVVIAYSNIKDIKQRKDGIYLQSKASNKPSVLVSNCFECFEEIEKVIADRQLQITN</sequence>